<evidence type="ECO:0000256" key="1">
    <source>
        <dbReference type="SAM" id="MobiDB-lite"/>
    </source>
</evidence>
<keyword evidence="4" id="KW-1185">Reference proteome</keyword>
<proteinExistence type="predicted"/>
<evidence type="ECO:0000259" key="2">
    <source>
        <dbReference type="Pfam" id="PF10157"/>
    </source>
</evidence>
<gene>
    <name evidence="3" type="ORF">ElyMa_004176600</name>
</gene>
<feature type="compositionally biased region" description="Polar residues" evidence="1">
    <location>
        <begin position="123"/>
        <end position="134"/>
    </location>
</feature>
<name>A0AAV4GKS0_9GAST</name>
<reference evidence="3 4" key="1">
    <citation type="journal article" date="2021" name="Elife">
        <title>Chloroplast acquisition without the gene transfer in kleptoplastic sea slugs, Plakobranchus ocellatus.</title>
        <authorList>
            <person name="Maeda T."/>
            <person name="Takahashi S."/>
            <person name="Yoshida T."/>
            <person name="Shimamura S."/>
            <person name="Takaki Y."/>
            <person name="Nagai Y."/>
            <person name="Toyoda A."/>
            <person name="Suzuki Y."/>
            <person name="Arimoto A."/>
            <person name="Ishii H."/>
            <person name="Satoh N."/>
            <person name="Nishiyama T."/>
            <person name="Hasebe M."/>
            <person name="Maruyama T."/>
            <person name="Minagawa J."/>
            <person name="Obokata J."/>
            <person name="Shigenobu S."/>
        </authorList>
    </citation>
    <scope>NUCLEOTIDE SEQUENCE [LARGE SCALE GENOMIC DNA]</scope>
</reference>
<feature type="domain" description="BLOC-1-related complex subunit 6 C-terminal helix" evidence="2">
    <location>
        <begin position="276"/>
        <end position="375"/>
    </location>
</feature>
<feature type="region of interest" description="Disordered" evidence="1">
    <location>
        <begin position="220"/>
        <end position="240"/>
    </location>
</feature>
<comment type="caution">
    <text evidence="3">The sequence shown here is derived from an EMBL/GenBank/DDBJ whole genome shotgun (WGS) entry which is preliminary data.</text>
</comment>
<feature type="region of interest" description="Disordered" evidence="1">
    <location>
        <begin position="1"/>
        <end position="46"/>
    </location>
</feature>
<dbReference type="EMBL" id="BMAT01008465">
    <property type="protein sequence ID" value="GFR85548.1"/>
    <property type="molecule type" value="Genomic_DNA"/>
</dbReference>
<dbReference type="InterPro" id="IPR019314">
    <property type="entry name" value="BORCS6"/>
</dbReference>
<dbReference type="PANTHER" id="PTHR13440">
    <property type="entry name" value="BLOC-1 RELATED COMPLEX SUBUNIT 6"/>
    <property type="match status" value="1"/>
</dbReference>
<dbReference type="InterPro" id="IPR046465">
    <property type="entry name" value="BORCS6_C"/>
</dbReference>
<protein>
    <submittedName>
        <fullName evidence="3">BLOC-1-related complex subunit 6</fullName>
    </submittedName>
</protein>
<dbReference type="GO" id="GO:0099078">
    <property type="term" value="C:BORC complex"/>
    <property type="evidence" value="ECO:0007669"/>
    <property type="project" value="TreeGrafter"/>
</dbReference>
<dbReference type="Proteomes" id="UP000762676">
    <property type="component" value="Unassembled WGS sequence"/>
</dbReference>
<sequence>MFVGQSEECPPATVQNAESSSSKESTTVTPLLNETLPEASSMSTVADLLLTSETDISQVAPSDHKGHDSPKTVVGEIQAGGARNSIGVDIQSSVQYPSAMSANSGNGGDFCKDYQSAGIAGTSEVSDATQQSFVNAPRPESLSLQASASASNNEPGDLAPEMGNTDFDSSVFRGTQPIDTPSQRFKKRDQFSSLSHSLPKGTVTRKGDLIEFVASDLQEKIKQSSPLSQPDAASSGSRRSSIKSYASASSSTSFATSSGLSQSPSSACQQSPDDIPPIDAAAVIELELHATRVADSLDLMMGNIRNNLHKMSAITIGCQEAYKRSVDITCDSVDASIKTMYALMAKCEELSASMGPVRQLALQIKDIKRVLDLFESQLTDK</sequence>
<dbReference type="GO" id="GO:0032418">
    <property type="term" value="P:lysosome localization"/>
    <property type="evidence" value="ECO:0007669"/>
    <property type="project" value="TreeGrafter"/>
</dbReference>
<feature type="region of interest" description="Disordered" evidence="1">
    <location>
        <begin position="121"/>
        <end position="200"/>
    </location>
</feature>
<dbReference type="PANTHER" id="PTHR13440:SF7">
    <property type="entry name" value="BLOC-1 RELATED COMPLEX SUBUNIT 6"/>
    <property type="match status" value="1"/>
</dbReference>
<feature type="compositionally biased region" description="Low complexity" evidence="1">
    <location>
        <begin position="141"/>
        <end position="151"/>
    </location>
</feature>
<feature type="compositionally biased region" description="Low complexity" evidence="1">
    <location>
        <begin position="18"/>
        <end position="27"/>
    </location>
</feature>
<dbReference type="Pfam" id="PF10157">
    <property type="entry name" value="BORCS6"/>
    <property type="match status" value="1"/>
</dbReference>
<evidence type="ECO:0000313" key="3">
    <source>
        <dbReference type="EMBL" id="GFR85548.1"/>
    </source>
</evidence>
<organism evidence="3 4">
    <name type="scientific">Elysia marginata</name>
    <dbReference type="NCBI Taxonomy" id="1093978"/>
    <lineage>
        <taxon>Eukaryota</taxon>
        <taxon>Metazoa</taxon>
        <taxon>Spiralia</taxon>
        <taxon>Lophotrochozoa</taxon>
        <taxon>Mollusca</taxon>
        <taxon>Gastropoda</taxon>
        <taxon>Heterobranchia</taxon>
        <taxon>Euthyneura</taxon>
        <taxon>Panpulmonata</taxon>
        <taxon>Sacoglossa</taxon>
        <taxon>Placobranchoidea</taxon>
        <taxon>Plakobranchidae</taxon>
        <taxon>Elysia</taxon>
    </lineage>
</organism>
<evidence type="ECO:0000313" key="4">
    <source>
        <dbReference type="Proteomes" id="UP000762676"/>
    </source>
</evidence>
<feature type="compositionally biased region" description="Polar residues" evidence="1">
    <location>
        <begin position="28"/>
        <end position="44"/>
    </location>
</feature>
<accession>A0AAV4GKS0</accession>
<dbReference type="AlphaFoldDB" id="A0AAV4GKS0"/>